<dbReference type="Proteomes" id="UP000824540">
    <property type="component" value="Unassembled WGS sequence"/>
</dbReference>
<comment type="caution">
    <text evidence="15">The sequence shown here is derived from an EMBL/GenBank/DDBJ whole genome shotgun (WGS) entry which is preliminary data.</text>
</comment>
<feature type="binding site" description="axial binding residue" evidence="13">
    <location>
        <position position="359"/>
    </location>
    <ligand>
        <name>heme</name>
        <dbReference type="ChEBI" id="CHEBI:30413"/>
    </ligand>
    <ligandPart>
        <name>Fe</name>
        <dbReference type="ChEBI" id="CHEBI:18248"/>
    </ligandPart>
</feature>
<evidence type="ECO:0000256" key="13">
    <source>
        <dbReference type="PIRSR" id="PIRSR602401-1"/>
    </source>
</evidence>
<evidence type="ECO:0000256" key="7">
    <source>
        <dbReference type="ARBA" id="ARBA00022824"/>
    </source>
</evidence>
<dbReference type="PANTHER" id="PTHR24300">
    <property type="entry name" value="CYTOCHROME P450 508A4-RELATED"/>
    <property type="match status" value="1"/>
</dbReference>
<evidence type="ECO:0000256" key="10">
    <source>
        <dbReference type="ARBA" id="ARBA00023004"/>
    </source>
</evidence>
<dbReference type="InterPro" id="IPR050182">
    <property type="entry name" value="Cytochrome_P450_fam2"/>
</dbReference>
<evidence type="ECO:0000256" key="5">
    <source>
        <dbReference type="ARBA" id="ARBA00022617"/>
    </source>
</evidence>
<keyword evidence="12" id="KW-0472">Membrane</keyword>
<keyword evidence="8" id="KW-0492">Microsome</keyword>
<evidence type="ECO:0000256" key="6">
    <source>
        <dbReference type="ARBA" id="ARBA00022723"/>
    </source>
</evidence>
<evidence type="ECO:0000256" key="8">
    <source>
        <dbReference type="ARBA" id="ARBA00022848"/>
    </source>
</evidence>
<keyword evidence="7" id="KW-0256">Endoplasmic reticulum</keyword>
<protein>
    <submittedName>
        <fullName evidence="15">Uncharacterized protein</fullName>
    </submittedName>
</protein>
<comment type="cofactor">
    <cofactor evidence="1 13">
        <name>heme</name>
        <dbReference type="ChEBI" id="CHEBI:30413"/>
    </cofactor>
</comment>
<dbReference type="GO" id="GO:0005789">
    <property type="term" value="C:endoplasmic reticulum membrane"/>
    <property type="evidence" value="ECO:0007669"/>
    <property type="project" value="UniProtKB-SubCell"/>
</dbReference>
<evidence type="ECO:0000256" key="14">
    <source>
        <dbReference type="RuleBase" id="RU000461"/>
    </source>
</evidence>
<comment type="similarity">
    <text evidence="4 14">Belongs to the cytochrome P450 family.</text>
</comment>
<dbReference type="AlphaFoldDB" id="A0A8T2PFS9"/>
<evidence type="ECO:0000256" key="1">
    <source>
        <dbReference type="ARBA" id="ARBA00001971"/>
    </source>
</evidence>
<evidence type="ECO:0000256" key="12">
    <source>
        <dbReference type="ARBA" id="ARBA00023136"/>
    </source>
</evidence>
<dbReference type="Gene3D" id="1.10.630.10">
    <property type="entry name" value="Cytochrome P450"/>
    <property type="match status" value="2"/>
</dbReference>
<evidence type="ECO:0000313" key="16">
    <source>
        <dbReference type="Proteomes" id="UP000824540"/>
    </source>
</evidence>
<dbReference type="GO" id="GO:0005506">
    <property type="term" value="F:iron ion binding"/>
    <property type="evidence" value="ECO:0007669"/>
    <property type="project" value="InterPro"/>
</dbReference>
<dbReference type="GO" id="GO:0016712">
    <property type="term" value="F:oxidoreductase activity, acting on paired donors, with incorporation or reduction of molecular oxygen, reduced flavin or flavoprotein as one donor, and incorporation of one atom of oxygen"/>
    <property type="evidence" value="ECO:0007669"/>
    <property type="project" value="TreeGrafter"/>
</dbReference>
<dbReference type="OrthoDB" id="3934656at2759"/>
<proteinExistence type="inferred from homology"/>
<dbReference type="PROSITE" id="PS00086">
    <property type="entry name" value="CYTOCHROME_P450"/>
    <property type="match status" value="1"/>
</dbReference>
<gene>
    <name evidence="15" type="ORF">JZ751_024869</name>
</gene>
<dbReference type="SUPFAM" id="SSF48264">
    <property type="entry name" value="Cytochrome P450"/>
    <property type="match status" value="1"/>
</dbReference>
<comment type="subcellular location">
    <subcellularLocation>
        <location evidence="3">Endoplasmic reticulum membrane</location>
        <topology evidence="3">Peripheral membrane protein</topology>
    </subcellularLocation>
    <subcellularLocation>
        <location evidence="2">Microsome membrane</location>
        <topology evidence="2">Peripheral membrane protein</topology>
    </subcellularLocation>
</comment>
<dbReference type="PANTHER" id="PTHR24300:SF177">
    <property type="entry name" value="CYTOCHROME P450 2J2"/>
    <property type="match status" value="1"/>
</dbReference>
<dbReference type="GO" id="GO:0020037">
    <property type="term" value="F:heme binding"/>
    <property type="evidence" value="ECO:0007669"/>
    <property type="project" value="InterPro"/>
</dbReference>
<dbReference type="EMBL" id="JAFBMS010000007">
    <property type="protein sequence ID" value="KAG9350980.1"/>
    <property type="molecule type" value="Genomic_DNA"/>
</dbReference>
<keyword evidence="5 13" id="KW-0349">Heme</keyword>
<organism evidence="15 16">
    <name type="scientific">Albula glossodonta</name>
    <name type="common">roundjaw bonefish</name>
    <dbReference type="NCBI Taxonomy" id="121402"/>
    <lineage>
        <taxon>Eukaryota</taxon>
        <taxon>Metazoa</taxon>
        <taxon>Chordata</taxon>
        <taxon>Craniata</taxon>
        <taxon>Vertebrata</taxon>
        <taxon>Euteleostomi</taxon>
        <taxon>Actinopterygii</taxon>
        <taxon>Neopterygii</taxon>
        <taxon>Teleostei</taxon>
        <taxon>Albuliformes</taxon>
        <taxon>Albulidae</taxon>
        <taxon>Albula</taxon>
    </lineage>
</organism>
<sequence length="414" mass="47853">MLNIGFKDPINSMNQYVETYGDVSRVNMGALSCVLLSGYECFKEAFVQKADTFTDRPPYPLNDKLCKGLGLISSNGHMWKQQRRFALSTLKYFGVGKKTLENSILEESGLLCNALQSERGMPIDPQCLLTNAVANIVCTLVFGHRFEYDNKHFHQMLKCSTDVFQLPVTTWGRMYNEFPRLMNFLPGKHQTAFSSNEELKRFIRDEVKRHQEDRNPSNPRDYIDCYLEEIEKLFVIVLLSNIFIEKVQAEIDRVIGQSRQPTMADRANMPYTDAVIHEIQRFGNIVPFTPPRISNRDTTLSGFRVAKGMMVFPMLRPILRDKGEYSNPDQFHPEHFLDKNGKFLKREAFIPFSIGKRKCPGEPLARMELFLFFTCLLRRFSFFPPTGKELTFKYEIGITCGPKPFEICAVTRRH</sequence>
<evidence type="ECO:0000256" key="11">
    <source>
        <dbReference type="ARBA" id="ARBA00023033"/>
    </source>
</evidence>
<dbReference type="PRINTS" id="PR00463">
    <property type="entry name" value="EP450I"/>
</dbReference>
<evidence type="ECO:0000256" key="3">
    <source>
        <dbReference type="ARBA" id="ARBA00004406"/>
    </source>
</evidence>
<evidence type="ECO:0000256" key="9">
    <source>
        <dbReference type="ARBA" id="ARBA00023002"/>
    </source>
</evidence>
<evidence type="ECO:0000313" key="15">
    <source>
        <dbReference type="EMBL" id="KAG9350980.1"/>
    </source>
</evidence>
<name>A0A8T2PFS9_9TELE</name>
<dbReference type="FunFam" id="1.10.630.10:FF:000238">
    <property type="entry name" value="Cytochrome P450 2A6"/>
    <property type="match status" value="2"/>
</dbReference>
<keyword evidence="10 13" id="KW-0408">Iron</keyword>
<dbReference type="Pfam" id="PF00067">
    <property type="entry name" value="p450"/>
    <property type="match status" value="2"/>
</dbReference>
<dbReference type="GO" id="GO:0006082">
    <property type="term" value="P:organic acid metabolic process"/>
    <property type="evidence" value="ECO:0007669"/>
    <property type="project" value="TreeGrafter"/>
</dbReference>
<dbReference type="InterPro" id="IPR001128">
    <property type="entry name" value="Cyt_P450"/>
</dbReference>
<dbReference type="InterPro" id="IPR002401">
    <property type="entry name" value="Cyt_P450_E_grp-I"/>
</dbReference>
<dbReference type="InterPro" id="IPR017972">
    <property type="entry name" value="Cyt_P450_CS"/>
</dbReference>
<dbReference type="GO" id="GO:0006805">
    <property type="term" value="P:xenobiotic metabolic process"/>
    <property type="evidence" value="ECO:0007669"/>
    <property type="project" value="TreeGrafter"/>
</dbReference>
<dbReference type="PRINTS" id="PR00385">
    <property type="entry name" value="P450"/>
</dbReference>
<keyword evidence="9 14" id="KW-0560">Oxidoreductase</keyword>
<keyword evidence="6 13" id="KW-0479">Metal-binding</keyword>
<evidence type="ECO:0000256" key="2">
    <source>
        <dbReference type="ARBA" id="ARBA00004174"/>
    </source>
</evidence>
<accession>A0A8T2PFS9</accession>
<reference evidence="15" key="1">
    <citation type="thesis" date="2021" institute="BYU ScholarsArchive" country="Provo, UT, USA">
        <title>Applications of and Algorithms for Genome Assembly and Genomic Analyses with an Emphasis on Marine Teleosts.</title>
        <authorList>
            <person name="Pickett B.D."/>
        </authorList>
    </citation>
    <scope>NUCLEOTIDE SEQUENCE</scope>
    <source>
        <strain evidence="15">HI-2016</strain>
    </source>
</reference>
<keyword evidence="11 14" id="KW-0503">Monooxygenase</keyword>
<keyword evidence="16" id="KW-1185">Reference proteome</keyword>
<dbReference type="InterPro" id="IPR036396">
    <property type="entry name" value="Cyt_P450_sf"/>
</dbReference>
<evidence type="ECO:0000256" key="4">
    <source>
        <dbReference type="ARBA" id="ARBA00010617"/>
    </source>
</evidence>